<dbReference type="Proteomes" id="UP000502657">
    <property type="component" value="Plasmid pAeme6"/>
</dbReference>
<evidence type="ECO:0008006" key="3">
    <source>
        <dbReference type="Google" id="ProtNLM"/>
    </source>
</evidence>
<dbReference type="InterPro" id="IPR022260">
    <property type="entry name" value="Integr_conj_element_PilL"/>
</dbReference>
<keyword evidence="2" id="KW-1185">Reference proteome</keyword>
<protein>
    <recommendedName>
        <fullName evidence="3">Pili assembly chaperone N-terminal domain-containing protein</fullName>
    </recommendedName>
</protein>
<geneLocation type="plasmid" evidence="2">
    <name>paeme6</name>
</geneLocation>
<gene>
    <name evidence="1" type="ORF">E4188_23215</name>
</gene>
<organism evidence="1 2">
    <name type="scientific">Aeromonas media</name>
    <dbReference type="NCBI Taxonomy" id="651"/>
    <lineage>
        <taxon>Bacteria</taxon>
        <taxon>Pseudomonadati</taxon>
        <taxon>Pseudomonadota</taxon>
        <taxon>Gammaproteobacteria</taxon>
        <taxon>Aeromonadales</taxon>
        <taxon>Aeromonadaceae</taxon>
        <taxon>Aeromonas</taxon>
    </lineage>
</organism>
<accession>A0ABX6P0L9</accession>
<reference evidence="1 2" key="1">
    <citation type="submission" date="2019-03" db="EMBL/GenBank/DDBJ databases">
        <title>Novel transposon Tn6433 accelerates the dissemination of tet(E) in Aeromonas from aerobic biofilm under oxytetracycline stress.</title>
        <authorList>
            <person name="Shi Y."/>
            <person name="Tian Z."/>
            <person name="Zhang Y."/>
            <person name="Zhang H."/>
            <person name="Yang M."/>
        </authorList>
    </citation>
    <scope>NUCLEOTIDE SEQUENCE [LARGE SCALE GENOMIC DNA]</scope>
    <source>
        <strain evidence="1 2">R50-22</strain>
        <plasmid evidence="2">paeme6</plasmid>
    </source>
</reference>
<evidence type="ECO:0000313" key="2">
    <source>
        <dbReference type="Proteomes" id="UP000502657"/>
    </source>
</evidence>
<name>A0ABX6P0L9_AERME</name>
<proteinExistence type="predicted"/>
<dbReference type="NCBIfam" id="TIGR03748">
    <property type="entry name" value="conj_PilL"/>
    <property type="match status" value="1"/>
</dbReference>
<evidence type="ECO:0000313" key="1">
    <source>
        <dbReference type="EMBL" id="QJT41412.1"/>
    </source>
</evidence>
<keyword evidence="1" id="KW-0614">Plasmid</keyword>
<sequence>MAHSAGYRSSCSQGSICLTKHIAEKITAKTAPIFRFLVMVKLTTKINHGRIEMQTVKSALTVATIWMMIAQGATAATPEDRYAISRYTTINTTPEVRQSNPLLTVVSFSFPPTVETVGQAINYTIQQTGYTLAEMSNLPESTKVMLTLPLPSVQRKFSYVTVQSALKTLAGDAFLLLVDPVHRVVTFVPLLHDSDPSTNEDGGAQK</sequence>
<dbReference type="EMBL" id="CP038450">
    <property type="protein sequence ID" value="QJT41412.1"/>
    <property type="molecule type" value="Genomic_DNA"/>
</dbReference>